<evidence type="ECO:0000256" key="3">
    <source>
        <dbReference type="ARBA" id="ARBA00022519"/>
    </source>
</evidence>
<accession>A0A1W2AVH4</accession>
<dbReference type="PIRSF" id="PIRSF026649">
    <property type="entry name" value="MsbB"/>
    <property type="match status" value="1"/>
</dbReference>
<reference evidence="7 8" key="1">
    <citation type="submission" date="2017-04" db="EMBL/GenBank/DDBJ databases">
        <authorList>
            <person name="Afonso C.L."/>
            <person name="Miller P.J."/>
            <person name="Scott M.A."/>
            <person name="Spackman E."/>
            <person name="Goraichik I."/>
            <person name="Dimitrov K.M."/>
            <person name="Suarez D.L."/>
            <person name="Swayne D.E."/>
        </authorList>
    </citation>
    <scope>NUCLEOTIDE SEQUENCE [LARGE SCALE GENOMIC DNA]</scope>
    <source>
        <strain evidence="7 8">VK13</strain>
    </source>
</reference>
<evidence type="ECO:0000256" key="2">
    <source>
        <dbReference type="ARBA" id="ARBA00022475"/>
    </source>
</evidence>
<evidence type="ECO:0000313" key="7">
    <source>
        <dbReference type="EMBL" id="SMC64696.1"/>
    </source>
</evidence>
<evidence type="ECO:0000256" key="4">
    <source>
        <dbReference type="ARBA" id="ARBA00022679"/>
    </source>
</evidence>
<dbReference type="EMBL" id="FWXJ01000010">
    <property type="protein sequence ID" value="SMC64696.1"/>
    <property type="molecule type" value="Genomic_DNA"/>
</dbReference>
<dbReference type="PANTHER" id="PTHR30606">
    <property type="entry name" value="LIPID A BIOSYNTHESIS LAUROYL ACYLTRANSFERASE"/>
    <property type="match status" value="1"/>
</dbReference>
<proteinExistence type="predicted"/>
<dbReference type="OrthoDB" id="8524027at2"/>
<protein>
    <submittedName>
        <fullName evidence="7">KDO2-lipid IV(A) lauroyltransferase</fullName>
    </submittedName>
</protein>
<keyword evidence="2" id="KW-1003">Cell membrane</keyword>
<dbReference type="GO" id="GO:0016746">
    <property type="term" value="F:acyltransferase activity"/>
    <property type="evidence" value="ECO:0007669"/>
    <property type="project" value="UniProtKB-KW"/>
</dbReference>
<organism evidence="7 8">
    <name type="scientific">Polynucleobacter kasalickyi</name>
    <dbReference type="NCBI Taxonomy" id="1938817"/>
    <lineage>
        <taxon>Bacteria</taxon>
        <taxon>Pseudomonadati</taxon>
        <taxon>Pseudomonadota</taxon>
        <taxon>Betaproteobacteria</taxon>
        <taxon>Burkholderiales</taxon>
        <taxon>Burkholderiaceae</taxon>
        <taxon>Polynucleobacter</taxon>
    </lineage>
</organism>
<dbReference type="GO" id="GO:0005886">
    <property type="term" value="C:plasma membrane"/>
    <property type="evidence" value="ECO:0007669"/>
    <property type="project" value="UniProtKB-SubCell"/>
</dbReference>
<name>A0A1W2AVH4_9BURK</name>
<dbReference type="AlphaFoldDB" id="A0A1W2AVH4"/>
<comment type="subcellular location">
    <subcellularLocation>
        <location evidence="1">Cell inner membrane</location>
    </subcellularLocation>
</comment>
<keyword evidence="4 7" id="KW-0808">Transferase</keyword>
<dbReference type="CDD" id="cd07984">
    <property type="entry name" value="LPLAT_LABLAT-like"/>
    <property type="match status" value="1"/>
</dbReference>
<dbReference type="RefSeq" id="WP_084284125.1">
    <property type="nucleotide sequence ID" value="NZ_FWXJ01000010.1"/>
</dbReference>
<dbReference type="GO" id="GO:0009247">
    <property type="term" value="P:glycolipid biosynthetic process"/>
    <property type="evidence" value="ECO:0007669"/>
    <property type="project" value="UniProtKB-ARBA"/>
</dbReference>
<dbReference type="InterPro" id="IPR004960">
    <property type="entry name" value="LipA_acyltrans"/>
</dbReference>
<evidence type="ECO:0000256" key="5">
    <source>
        <dbReference type="ARBA" id="ARBA00023136"/>
    </source>
</evidence>
<dbReference type="NCBIfam" id="NF006487">
    <property type="entry name" value="PRK08905.1"/>
    <property type="match status" value="1"/>
</dbReference>
<keyword evidence="5" id="KW-0472">Membrane</keyword>
<evidence type="ECO:0000256" key="6">
    <source>
        <dbReference type="ARBA" id="ARBA00023315"/>
    </source>
</evidence>
<dbReference type="PANTHER" id="PTHR30606:SF10">
    <property type="entry name" value="PHOSPHATIDYLINOSITOL MANNOSIDE ACYLTRANSFERASE"/>
    <property type="match status" value="1"/>
</dbReference>
<dbReference type="Pfam" id="PF03279">
    <property type="entry name" value="Lip_A_acyltrans"/>
    <property type="match status" value="1"/>
</dbReference>
<sequence length="290" mass="32481">MRWIIYFLGNLPLQWLQSIGSLLGFLTFHFSKNDRRYILENTTHATQKYGIKINPIACAKSAGMMLTDSLWIWHNPQKALAITEIQDWHLVEEAYAEGRGLLMLTPHLGAFEMIPRVLAEHFTATIIYKPAKQAWLNELIEKGRSHPQMNFVPANLQGVRQVARALQKGEAVGILPDQVPGQGEGVWASFFGKPAYTAVLPAKIANKNAVPTIIFSAIRKPNGKGWLMQAKRITTPLSKVPVESAEQINQALEEVIMTHPDQYLWSYNRYKAPLGISAPVDGTMTPKAIE</sequence>
<evidence type="ECO:0000256" key="1">
    <source>
        <dbReference type="ARBA" id="ARBA00004533"/>
    </source>
</evidence>
<gene>
    <name evidence="7" type="ORF">SAMN06296008_110111</name>
</gene>
<dbReference type="Proteomes" id="UP000192708">
    <property type="component" value="Unassembled WGS sequence"/>
</dbReference>
<keyword evidence="6" id="KW-0012">Acyltransferase</keyword>
<keyword evidence="3" id="KW-0997">Cell inner membrane</keyword>
<dbReference type="STRING" id="1938817.SAMN06296008_110111"/>
<keyword evidence="8" id="KW-1185">Reference proteome</keyword>
<evidence type="ECO:0000313" key="8">
    <source>
        <dbReference type="Proteomes" id="UP000192708"/>
    </source>
</evidence>